<accession>A0ABQ5UAG6</accession>
<reference evidence="2" key="2">
    <citation type="submission" date="2023-01" db="EMBL/GenBank/DDBJ databases">
        <title>Draft genome sequence of Devosia yakushimensis strain NBRC 103855.</title>
        <authorList>
            <person name="Sun Q."/>
            <person name="Mori K."/>
        </authorList>
    </citation>
    <scope>NUCLEOTIDE SEQUENCE</scope>
    <source>
        <strain evidence="2">NBRC 103855</strain>
    </source>
</reference>
<dbReference type="SUPFAM" id="SSF55729">
    <property type="entry name" value="Acyl-CoA N-acyltransferases (Nat)"/>
    <property type="match status" value="1"/>
</dbReference>
<evidence type="ECO:0000259" key="1">
    <source>
        <dbReference type="PROSITE" id="PS51186"/>
    </source>
</evidence>
<sequence length="204" mass="23474">MTKAPFGTIQSAEGDIMAEMTIRAATAADIDLIHHELMDVIAKSEYYSERFKVHEMGRLNKTFLRNITALDPWHIMIMEADGTPGGAMVSGPECGAIFRYWSWVFPSHRQTKLGMFGMRAFDEHWDNGRFHKAYTFVRPENEVARMLLRRYGYKETCLLEKHIFGQDYMLIEKPYTKVTEDYDGGVNIGRLGRLRQKLGELVGV</sequence>
<reference evidence="2" key="1">
    <citation type="journal article" date="2014" name="Int. J. Syst. Evol. Microbiol.">
        <title>Complete genome of a new Firmicutes species belonging to the dominant human colonic microbiota ('Ruminococcus bicirculans') reveals two chromosomes and a selective capacity to utilize plant glucans.</title>
        <authorList>
            <consortium name="NISC Comparative Sequencing Program"/>
            <person name="Wegmann U."/>
            <person name="Louis P."/>
            <person name="Goesmann A."/>
            <person name="Henrissat B."/>
            <person name="Duncan S.H."/>
            <person name="Flint H.J."/>
        </authorList>
    </citation>
    <scope>NUCLEOTIDE SEQUENCE</scope>
    <source>
        <strain evidence="2">NBRC 103855</strain>
    </source>
</reference>
<dbReference type="InterPro" id="IPR016181">
    <property type="entry name" value="Acyl_CoA_acyltransferase"/>
</dbReference>
<evidence type="ECO:0000313" key="2">
    <source>
        <dbReference type="EMBL" id="GLQ08948.1"/>
    </source>
</evidence>
<organism evidence="2 3">
    <name type="scientific">Devosia yakushimensis</name>
    <dbReference type="NCBI Taxonomy" id="470028"/>
    <lineage>
        <taxon>Bacteria</taxon>
        <taxon>Pseudomonadati</taxon>
        <taxon>Pseudomonadota</taxon>
        <taxon>Alphaproteobacteria</taxon>
        <taxon>Hyphomicrobiales</taxon>
        <taxon>Devosiaceae</taxon>
        <taxon>Devosia</taxon>
    </lineage>
</organism>
<dbReference type="Proteomes" id="UP001161406">
    <property type="component" value="Unassembled WGS sequence"/>
</dbReference>
<name>A0ABQ5UAG6_9HYPH</name>
<dbReference type="Gene3D" id="3.40.630.30">
    <property type="match status" value="1"/>
</dbReference>
<comment type="caution">
    <text evidence="2">The sequence shown here is derived from an EMBL/GenBank/DDBJ whole genome shotgun (WGS) entry which is preliminary data.</text>
</comment>
<feature type="domain" description="N-acetyltransferase" evidence="1">
    <location>
        <begin position="20"/>
        <end position="174"/>
    </location>
</feature>
<dbReference type="EMBL" id="BSNG01000001">
    <property type="protein sequence ID" value="GLQ08948.1"/>
    <property type="molecule type" value="Genomic_DNA"/>
</dbReference>
<dbReference type="InterPro" id="IPR000182">
    <property type="entry name" value="GNAT_dom"/>
</dbReference>
<evidence type="ECO:0000313" key="3">
    <source>
        <dbReference type="Proteomes" id="UP001161406"/>
    </source>
</evidence>
<keyword evidence="3" id="KW-1185">Reference proteome</keyword>
<proteinExistence type="predicted"/>
<dbReference type="PROSITE" id="PS51186">
    <property type="entry name" value="GNAT"/>
    <property type="match status" value="1"/>
</dbReference>
<protein>
    <recommendedName>
        <fullName evidence="1">N-acetyltransferase domain-containing protein</fullName>
    </recommendedName>
</protein>
<gene>
    <name evidence="2" type="ORF">GCM10007913_08800</name>
</gene>